<sequence>MPDQVEVIIARYRENITWAAALGYDYVVYDKGGKPAENAIELENIGRESHTYLTHIVRNYERLADVNVFLQGNPFDHLDDRHQGSVEMLRNMIADVADRRVPFKGFAWFKLKCDGLGRPHDLRKPENEGRWAGWGKDIPLAEVFERLFDASFPRQLVVRAPAGIFAVTGERIRSRPKAFYAYALGLLEADPADECNTGHAFERLWQHIFNGNTAWNREVYPAPDGPVCL</sequence>
<dbReference type="Proteomes" id="UP000428328">
    <property type="component" value="Chromosome"/>
</dbReference>
<gene>
    <name evidence="1" type="ORF">GM415_05115</name>
</gene>
<reference evidence="1 2" key="1">
    <citation type="submission" date="2019-11" db="EMBL/GenBank/DDBJ databases">
        <authorList>
            <person name="Zheng R.K."/>
            <person name="Sun C.M."/>
        </authorList>
    </citation>
    <scope>NUCLEOTIDE SEQUENCE [LARGE SCALE GENOMIC DNA]</scope>
    <source>
        <strain evidence="1 2">SRB007</strain>
    </source>
</reference>
<dbReference type="PANTHER" id="PTHR37490:SF1">
    <property type="entry name" value="GLYCOSYLTRANSFERASE 2-LIKE DOMAIN-CONTAINING PROTEIN"/>
    <property type="match status" value="1"/>
</dbReference>
<accession>A0A6I6JPH1</accession>
<evidence type="ECO:0000313" key="1">
    <source>
        <dbReference type="EMBL" id="QGY39524.1"/>
    </source>
</evidence>
<proteinExistence type="predicted"/>
<name>A0A6I6JPH1_9BACT</name>
<dbReference type="AlphaFoldDB" id="A0A6I6JPH1"/>
<protein>
    <submittedName>
        <fullName evidence="1">DUF3431 domain-containing protein</fullName>
    </submittedName>
</protein>
<dbReference type="RefSeq" id="WP_158946750.1">
    <property type="nucleotide sequence ID" value="NZ_CP046400.1"/>
</dbReference>
<dbReference type="EMBL" id="CP046400">
    <property type="protein sequence ID" value="QGY39524.1"/>
    <property type="molecule type" value="Genomic_DNA"/>
</dbReference>
<dbReference type="PANTHER" id="PTHR37490">
    <property type="entry name" value="EXPRESSED PROTEIN"/>
    <property type="match status" value="1"/>
</dbReference>
<dbReference type="Pfam" id="PF11913">
    <property type="entry name" value="DUF3431"/>
    <property type="match status" value="1"/>
</dbReference>
<dbReference type="InterPro" id="IPR021838">
    <property type="entry name" value="DUF3431"/>
</dbReference>
<dbReference type="KEGG" id="psel:GM415_05115"/>
<organism evidence="1 2">
    <name type="scientific">Pseudodesulfovibrio cashew</name>
    <dbReference type="NCBI Taxonomy" id="2678688"/>
    <lineage>
        <taxon>Bacteria</taxon>
        <taxon>Pseudomonadati</taxon>
        <taxon>Thermodesulfobacteriota</taxon>
        <taxon>Desulfovibrionia</taxon>
        <taxon>Desulfovibrionales</taxon>
        <taxon>Desulfovibrionaceae</taxon>
    </lineage>
</organism>
<evidence type="ECO:0000313" key="2">
    <source>
        <dbReference type="Proteomes" id="UP000428328"/>
    </source>
</evidence>
<keyword evidence="2" id="KW-1185">Reference proteome</keyword>